<dbReference type="Gene3D" id="3.40.50.2300">
    <property type="match status" value="1"/>
</dbReference>
<feature type="domain" description="PRD" evidence="3">
    <location>
        <begin position="294"/>
        <end position="401"/>
    </location>
</feature>
<dbReference type="SUPFAM" id="SSF63520">
    <property type="entry name" value="PTS-regulatory domain, PRD"/>
    <property type="match status" value="1"/>
</dbReference>
<proteinExistence type="predicted"/>
<keyword evidence="1" id="KW-0808">Transferase</keyword>
<dbReference type="EMBL" id="AZFF01000001">
    <property type="protein sequence ID" value="KRL57028.1"/>
    <property type="molecule type" value="Genomic_DNA"/>
</dbReference>
<dbReference type="PATRIC" id="fig|1114972.6.peg.32"/>
<sequence>MTNYDQNLLNLMLAETSYRSADYYANALGVSKKTIYNHSKGVETYLNNHGLFLERMPRKGYLITGSSERKQHLRLILGKKVATQLDTKFTPQYRRLYLFAQLLFSDRNSYRVYAESFFVSVQSIKKDFDEINAFLRDKKISLPDQTSLVHSFEVEIKIEQAFKEYLDMYLAHSDLKQSQLFAIFGTAIFEISTNFVDDNSAQDAHVQDEYLPDSLRELLLIFLNRVKHGLHLTGTKNQIIVFEFQKGTDLSRVVSNLAETCKSHAGVTFTNENLRFLNLLLLGHGISSNPNNFSSKYDFTIAAKHLIERVGQELETDFNTDSELLKVTIYHLIPMVARLNLGLHITDSLKSEIFAHHRVIAQTVKNSADELETHYHINLYDDEVSLLSLHFLVAAERHRRSNHVLVVCHAGAEISQFVLLSLQNNLPSNNEMTLIAPSELSKTDLTKFDLVVSTTTIVDRTIPVMYVSVLPREEEISTIYWKLVDVYRKRFKTMRNL</sequence>
<dbReference type="GO" id="GO:0008982">
    <property type="term" value="F:protein-N(PI)-phosphohistidine-sugar phosphotransferase activity"/>
    <property type="evidence" value="ECO:0007669"/>
    <property type="project" value="InterPro"/>
</dbReference>
<dbReference type="eggNOG" id="COG3711">
    <property type="taxonomic scope" value="Bacteria"/>
</dbReference>
<evidence type="ECO:0000256" key="2">
    <source>
        <dbReference type="ARBA" id="ARBA00022737"/>
    </source>
</evidence>
<evidence type="ECO:0000256" key="1">
    <source>
        <dbReference type="ARBA" id="ARBA00022679"/>
    </source>
</evidence>
<dbReference type="InterPro" id="IPR050661">
    <property type="entry name" value="BglG_antiterminators"/>
</dbReference>
<dbReference type="STRING" id="1114972.FD35_GL000032"/>
<dbReference type="RefSeq" id="WP_017262074.1">
    <property type="nucleotide sequence ID" value="NZ_AUAW01000001.1"/>
</dbReference>
<dbReference type="Gene3D" id="1.10.1790.10">
    <property type="entry name" value="PRD domain"/>
    <property type="match status" value="1"/>
</dbReference>
<dbReference type="OrthoDB" id="3175596at2"/>
<keyword evidence="5" id="KW-1185">Reference proteome</keyword>
<accession>A0A0R1RPW0</accession>
<dbReference type="SUPFAM" id="SSF52794">
    <property type="entry name" value="PTS system IIB component-like"/>
    <property type="match status" value="1"/>
</dbReference>
<keyword evidence="2" id="KW-0677">Repeat</keyword>
<dbReference type="PROSITE" id="PS51372">
    <property type="entry name" value="PRD_2"/>
    <property type="match status" value="1"/>
</dbReference>
<dbReference type="InterPro" id="IPR036634">
    <property type="entry name" value="PRD_sf"/>
</dbReference>
<protein>
    <recommendedName>
        <fullName evidence="3">PRD domain-containing protein</fullName>
    </recommendedName>
</protein>
<evidence type="ECO:0000259" key="3">
    <source>
        <dbReference type="PROSITE" id="PS51372"/>
    </source>
</evidence>
<comment type="caution">
    <text evidence="4">The sequence shown here is derived from an EMBL/GenBank/DDBJ whole genome shotgun (WGS) entry which is preliminary data.</text>
</comment>
<dbReference type="AlphaFoldDB" id="A0A0R1RPW0"/>
<dbReference type="CDD" id="cd05568">
    <property type="entry name" value="PTS_IIB_bgl_like"/>
    <property type="match status" value="1"/>
</dbReference>
<dbReference type="PANTHER" id="PTHR30185:SF12">
    <property type="entry name" value="TRANSCRIPTIONAL REGULATOR MANR"/>
    <property type="match status" value="1"/>
</dbReference>
<dbReference type="InterPro" id="IPR036095">
    <property type="entry name" value="PTS_EIIB-like_sf"/>
</dbReference>
<reference evidence="4 5" key="1">
    <citation type="journal article" date="2015" name="Genome Announc.">
        <title>Expanding the biotechnology potential of lactobacilli through comparative genomics of 213 strains and associated genera.</title>
        <authorList>
            <person name="Sun Z."/>
            <person name="Harris H.M."/>
            <person name="McCann A."/>
            <person name="Guo C."/>
            <person name="Argimon S."/>
            <person name="Zhang W."/>
            <person name="Yang X."/>
            <person name="Jeffery I.B."/>
            <person name="Cooney J.C."/>
            <person name="Kagawa T.F."/>
            <person name="Liu W."/>
            <person name="Song Y."/>
            <person name="Salvetti E."/>
            <person name="Wrobel A."/>
            <person name="Rasinkangas P."/>
            <person name="Parkhill J."/>
            <person name="Rea M.C."/>
            <person name="O'Sullivan O."/>
            <person name="Ritari J."/>
            <person name="Douillard F.P."/>
            <person name="Paul Ross R."/>
            <person name="Yang R."/>
            <person name="Briner A.E."/>
            <person name="Felis G.E."/>
            <person name="de Vos W.M."/>
            <person name="Barrangou R."/>
            <person name="Klaenhammer T.R."/>
            <person name="Caufield P.W."/>
            <person name="Cui Y."/>
            <person name="Zhang H."/>
            <person name="O'Toole P.W."/>
        </authorList>
    </citation>
    <scope>NUCLEOTIDE SEQUENCE [LARGE SCALE GENOMIC DNA]</scope>
    <source>
        <strain evidence="4 5">DSM 15814</strain>
    </source>
</reference>
<organism evidence="4 5">
    <name type="scientific">Furfurilactobacillus rossiae DSM 15814</name>
    <dbReference type="NCBI Taxonomy" id="1114972"/>
    <lineage>
        <taxon>Bacteria</taxon>
        <taxon>Bacillati</taxon>
        <taxon>Bacillota</taxon>
        <taxon>Bacilli</taxon>
        <taxon>Lactobacillales</taxon>
        <taxon>Lactobacillaceae</taxon>
        <taxon>Furfurilactobacillus</taxon>
    </lineage>
</organism>
<name>A0A0R1RPW0_9LACO</name>
<dbReference type="Proteomes" id="UP000051999">
    <property type="component" value="Unassembled WGS sequence"/>
</dbReference>
<dbReference type="PANTHER" id="PTHR30185">
    <property type="entry name" value="CRYPTIC BETA-GLUCOSIDE BGL OPERON ANTITERMINATOR"/>
    <property type="match status" value="1"/>
</dbReference>
<gene>
    <name evidence="4" type="ORF">FD35_GL000032</name>
</gene>
<dbReference type="GO" id="GO:0009401">
    <property type="term" value="P:phosphoenolpyruvate-dependent sugar phosphotransferase system"/>
    <property type="evidence" value="ECO:0007669"/>
    <property type="project" value="InterPro"/>
</dbReference>
<dbReference type="GO" id="GO:0006355">
    <property type="term" value="P:regulation of DNA-templated transcription"/>
    <property type="evidence" value="ECO:0007669"/>
    <property type="project" value="InterPro"/>
</dbReference>
<dbReference type="Pfam" id="PF00874">
    <property type="entry name" value="PRD"/>
    <property type="match status" value="1"/>
</dbReference>
<evidence type="ECO:0000313" key="4">
    <source>
        <dbReference type="EMBL" id="KRL57028.1"/>
    </source>
</evidence>
<dbReference type="InterPro" id="IPR011608">
    <property type="entry name" value="PRD"/>
</dbReference>
<evidence type="ECO:0000313" key="5">
    <source>
        <dbReference type="Proteomes" id="UP000051999"/>
    </source>
</evidence>